<dbReference type="EMBL" id="BPMT01000006">
    <property type="protein sequence ID" value="GIZ92886.1"/>
    <property type="molecule type" value="Genomic_DNA"/>
</dbReference>
<evidence type="ECO:0000313" key="4">
    <source>
        <dbReference type="Proteomes" id="UP000887228"/>
    </source>
</evidence>
<dbReference type="AlphaFoldDB" id="A0AA37FMP0"/>
<reference evidence="1 4" key="1">
    <citation type="submission" date="2021-07" db="EMBL/GenBank/DDBJ databases">
        <title>Whole genome sequencing of carbapenem-resistant Pseudomonas spp. isolated in Japan.</title>
        <authorList>
            <person name="Suzuki M."/>
            <person name="Maehana S."/>
            <person name="Kitasato H."/>
        </authorList>
    </citation>
    <scope>NUCLEOTIDE SEQUENCE</scope>
    <source>
        <strain evidence="1">KAM435</strain>
        <strain evidence="2 4">KAM436</strain>
    </source>
</reference>
<organism evidence="1 3">
    <name type="scientific">Aquipseudomonas alcaligenes</name>
    <name type="common">Pseudomonas alcaligenes</name>
    <dbReference type="NCBI Taxonomy" id="43263"/>
    <lineage>
        <taxon>Bacteria</taxon>
        <taxon>Pseudomonadati</taxon>
        <taxon>Pseudomonadota</taxon>
        <taxon>Gammaproteobacteria</taxon>
        <taxon>Pseudomonadales</taxon>
        <taxon>Pseudomonadaceae</taxon>
        <taxon>Aquipseudomonas</taxon>
    </lineage>
</organism>
<evidence type="ECO:0000313" key="3">
    <source>
        <dbReference type="Proteomes" id="UP000887212"/>
    </source>
</evidence>
<evidence type="ECO:0000313" key="1">
    <source>
        <dbReference type="EMBL" id="GIZ89505.1"/>
    </source>
</evidence>
<accession>A0AA37FMP0</accession>
<dbReference type="Proteomes" id="UP000887228">
    <property type="component" value="Unassembled WGS sequence"/>
</dbReference>
<protein>
    <submittedName>
        <fullName evidence="1">Uncharacterized protein</fullName>
    </submittedName>
</protein>
<proteinExistence type="predicted"/>
<dbReference type="EMBL" id="BPMS01000012">
    <property type="protein sequence ID" value="GIZ89505.1"/>
    <property type="molecule type" value="Genomic_DNA"/>
</dbReference>
<comment type="caution">
    <text evidence="1">The sequence shown here is derived from an EMBL/GenBank/DDBJ whole genome shotgun (WGS) entry which is preliminary data.</text>
</comment>
<dbReference type="Proteomes" id="UP000887212">
    <property type="component" value="Unassembled WGS sequence"/>
</dbReference>
<name>A0AA37FMP0_AQUAC</name>
<gene>
    <name evidence="1" type="ORF">KAM435_28320</name>
    <name evidence="2" type="ORF">KAM436_18540</name>
</gene>
<sequence>MTLVDEIARAALPAATIELRLPWNIILALHYNVATRLLFFRQESLGRAIKAAPAALRGSTRQNLKRQARNLATVRNSRPLWQR</sequence>
<evidence type="ECO:0000313" key="2">
    <source>
        <dbReference type="EMBL" id="GIZ92886.1"/>
    </source>
</evidence>